<evidence type="ECO:0000256" key="6">
    <source>
        <dbReference type="PROSITE-ProRule" id="PRU01023"/>
    </source>
</evidence>
<reference evidence="8 9" key="1">
    <citation type="submission" date="2020-10" db="EMBL/GenBank/DDBJ databases">
        <title>Connecting structure to function with the recovery of over 1000 high-quality activated sludge metagenome-assembled genomes encoding full-length rRNA genes using long-read sequencing.</title>
        <authorList>
            <person name="Singleton C.M."/>
            <person name="Petriglieri F."/>
            <person name="Kristensen J.M."/>
            <person name="Kirkegaard R.H."/>
            <person name="Michaelsen T.Y."/>
            <person name="Andersen M.H."/>
            <person name="Karst S.M."/>
            <person name="Dueholm M.S."/>
            <person name="Nielsen P.H."/>
            <person name="Albertsen M."/>
        </authorList>
    </citation>
    <scope>NUCLEOTIDE SEQUENCE [LARGE SCALE GENOMIC DNA]</scope>
    <source>
        <strain evidence="8">Ribe_18-Q3-R11-54_MAXAC.273</strain>
    </source>
</reference>
<feature type="active site" description="Nucleophile" evidence="6">
    <location>
        <position position="227"/>
    </location>
</feature>
<dbReference type="Pfam" id="PF01189">
    <property type="entry name" value="Methyltr_RsmB-F"/>
    <property type="match status" value="1"/>
</dbReference>
<comment type="caution">
    <text evidence="8">The sequence shown here is derived from an EMBL/GenBank/DDBJ whole genome shotgun (WGS) entry which is preliminary data.</text>
</comment>
<dbReference type="InterPro" id="IPR023267">
    <property type="entry name" value="RCMT"/>
</dbReference>
<evidence type="ECO:0000256" key="2">
    <source>
        <dbReference type="ARBA" id="ARBA00022603"/>
    </source>
</evidence>
<dbReference type="GO" id="GO:0003723">
    <property type="term" value="F:RNA binding"/>
    <property type="evidence" value="ECO:0007669"/>
    <property type="project" value="UniProtKB-UniRule"/>
</dbReference>
<keyword evidence="2 6" id="KW-0489">Methyltransferase</keyword>
<feature type="binding site" evidence="6">
    <location>
        <position position="132"/>
    </location>
    <ligand>
        <name>S-adenosyl-L-methionine</name>
        <dbReference type="ChEBI" id="CHEBI:59789"/>
    </ligand>
</feature>
<dbReference type="InterPro" id="IPR029063">
    <property type="entry name" value="SAM-dependent_MTases_sf"/>
</dbReference>
<accession>A0A9D7STI9</accession>
<evidence type="ECO:0000259" key="7">
    <source>
        <dbReference type="PROSITE" id="PS51686"/>
    </source>
</evidence>
<organism evidence="8 9">
    <name type="scientific">Candidatus Opimibacter skivensis</name>
    <dbReference type="NCBI Taxonomy" id="2982028"/>
    <lineage>
        <taxon>Bacteria</taxon>
        <taxon>Pseudomonadati</taxon>
        <taxon>Bacteroidota</taxon>
        <taxon>Saprospiria</taxon>
        <taxon>Saprospirales</taxon>
        <taxon>Saprospiraceae</taxon>
        <taxon>Candidatus Opimibacter</taxon>
    </lineage>
</organism>
<dbReference type="InterPro" id="IPR031341">
    <property type="entry name" value="Methyltr_RsmF_N"/>
</dbReference>
<evidence type="ECO:0000256" key="4">
    <source>
        <dbReference type="ARBA" id="ARBA00022691"/>
    </source>
</evidence>
<dbReference type="SUPFAM" id="SSF53335">
    <property type="entry name" value="S-adenosyl-L-methionine-dependent methyltransferases"/>
    <property type="match status" value="1"/>
</dbReference>
<dbReference type="Pfam" id="PF13636">
    <property type="entry name" value="Methyltranf_PUA"/>
    <property type="match status" value="1"/>
</dbReference>
<dbReference type="Gene3D" id="3.30.70.1170">
    <property type="entry name" value="Sun protein, domain 3"/>
    <property type="match status" value="1"/>
</dbReference>
<sequence length="450" mass="51057">MKNLPEDFVNRMKDQLGTEADDFFNAFSFPSPTSIRLNHRKGNSSFSDLQQVPWCTNGFYLESRPRFHLDPHWHGGAYYVQEASSMILDDVITQLNLDQTPRIWLDLCAAPGGKTGIIASHLNPTDILIANEVVPQRKTILWENLVKGGYMNTLLTSEQASSFRESLADIILIDAPCAGEGMMRKEPEAINQWTEGLVKSCSLLQKQIVKDAVNALKPEGYLIYSTCSYSLEENIYNISDFNESYDLESIQLNFPEKWGIQSINFKEAIGYQLYPHKVKGEGLFIAVLKNNSNRKSAIQGNKKLSNEFIAVPPGIESILNNPSSFRLRKNSEYNLLIFSSAEEKAIEVLQKWPRAEIIAQAGQIKGKDFIPAHFMAMSGIQHSEVKKIELDLEGSLDYLERSTMISSSVNEIGWHLASYEGTILGWLKYTPQGWKNHYPMNWRLRSRNTF</sequence>
<dbReference type="PROSITE" id="PS51686">
    <property type="entry name" value="SAM_MT_RSMB_NOP"/>
    <property type="match status" value="1"/>
</dbReference>
<feature type="binding site" evidence="6">
    <location>
        <position position="174"/>
    </location>
    <ligand>
        <name>S-adenosyl-L-methionine</name>
        <dbReference type="ChEBI" id="CHEBI:59789"/>
    </ligand>
</feature>
<name>A0A9D7STI9_9BACT</name>
<feature type="binding site" evidence="6">
    <location>
        <begin position="108"/>
        <end position="114"/>
    </location>
    <ligand>
        <name>S-adenosyl-L-methionine</name>
        <dbReference type="ChEBI" id="CHEBI:59789"/>
    </ligand>
</feature>
<dbReference type="Gene3D" id="2.30.130.60">
    <property type="match status" value="1"/>
</dbReference>
<evidence type="ECO:0000256" key="5">
    <source>
        <dbReference type="ARBA" id="ARBA00022884"/>
    </source>
</evidence>
<evidence type="ECO:0000313" key="8">
    <source>
        <dbReference type="EMBL" id="MBK9981562.1"/>
    </source>
</evidence>
<evidence type="ECO:0000256" key="3">
    <source>
        <dbReference type="ARBA" id="ARBA00022679"/>
    </source>
</evidence>
<dbReference type="GO" id="GO:0008173">
    <property type="term" value="F:RNA methyltransferase activity"/>
    <property type="evidence" value="ECO:0007669"/>
    <property type="project" value="InterPro"/>
</dbReference>
<dbReference type="Proteomes" id="UP000808337">
    <property type="component" value="Unassembled WGS sequence"/>
</dbReference>
<dbReference type="EMBL" id="JADKGY010000001">
    <property type="protein sequence ID" value="MBK9981562.1"/>
    <property type="molecule type" value="Genomic_DNA"/>
</dbReference>
<dbReference type="InterPro" id="IPR049560">
    <property type="entry name" value="MeTrfase_RsmB-F_NOP2_cat"/>
</dbReference>
<evidence type="ECO:0000256" key="1">
    <source>
        <dbReference type="ARBA" id="ARBA00022490"/>
    </source>
</evidence>
<dbReference type="InterPro" id="IPR027391">
    <property type="entry name" value="Nol1_Nop2_Fmu_2"/>
</dbReference>
<dbReference type="PRINTS" id="PR02008">
    <property type="entry name" value="RCMTFAMILY"/>
</dbReference>
<dbReference type="InterPro" id="IPR001678">
    <property type="entry name" value="MeTrfase_RsmB-F_NOP2_dom"/>
</dbReference>
<proteinExistence type="inferred from homology"/>
<keyword evidence="5 6" id="KW-0694">RNA-binding</keyword>
<comment type="caution">
    <text evidence="6">Lacks conserved residue(s) required for the propagation of feature annotation.</text>
</comment>
<dbReference type="GO" id="GO:0001510">
    <property type="term" value="P:RNA methylation"/>
    <property type="evidence" value="ECO:0007669"/>
    <property type="project" value="InterPro"/>
</dbReference>
<feature type="domain" description="SAM-dependent MTase RsmB/NOP-type" evidence="7">
    <location>
        <begin position="1"/>
        <end position="291"/>
    </location>
</feature>
<dbReference type="Gene3D" id="3.40.50.150">
    <property type="entry name" value="Vaccinia Virus protein VP39"/>
    <property type="match status" value="1"/>
</dbReference>
<gene>
    <name evidence="8" type="ORF">IPP15_03910</name>
</gene>
<keyword evidence="4 6" id="KW-0949">S-adenosyl-L-methionine</keyword>
<evidence type="ECO:0000313" key="9">
    <source>
        <dbReference type="Proteomes" id="UP000808337"/>
    </source>
</evidence>
<dbReference type="PANTHER" id="PTHR22807">
    <property type="entry name" value="NOP2 YEAST -RELATED NOL1/NOP2/FMU SUN DOMAIN-CONTAINING"/>
    <property type="match status" value="1"/>
</dbReference>
<dbReference type="PANTHER" id="PTHR22807:SF30">
    <property type="entry name" value="28S RRNA (CYTOSINE(4447)-C(5))-METHYLTRANSFERASE-RELATED"/>
    <property type="match status" value="1"/>
</dbReference>
<keyword evidence="3 6" id="KW-0808">Transferase</keyword>
<comment type="similarity">
    <text evidence="6">Belongs to the class I-like SAM-binding methyltransferase superfamily. RsmB/NOP family.</text>
</comment>
<protein>
    <submittedName>
        <fullName evidence="8">RNA methyltransferase</fullName>
    </submittedName>
</protein>
<keyword evidence="1" id="KW-0963">Cytoplasm</keyword>
<dbReference type="AlphaFoldDB" id="A0A9D7STI9"/>
<dbReference type="Pfam" id="PF17125">
    <property type="entry name" value="Methyltr_RsmF_N"/>
    <property type="match status" value="1"/>
</dbReference>